<accession>A0A0E3K376</accession>
<keyword evidence="1" id="KW-1133">Transmembrane helix</keyword>
<reference evidence="2 3" key="1">
    <citation type="journal article" date="2015" name="J. Biotechnol.">
        <title>Complete genome sequence of a malodorant-producing acetogen, Clostridium scatologenes ATCC 25775(T).</title>
        <authorList>
            <person name="Zhu Z."/>
            <person name="Guo T."/>
            <person name="Zheng H."/>
            <person name="Song T."/>
            <person name="Ouyang P."/>
            <person name="Xie J."/>
        </authorList>
    </citation>
    <scope>NUCLEOTIDE SEQUENCE [LARGE SCALE GENOMIC DNA]</scope>
    <source>
        <strain evidence="2 3">ATCC 25775</strain>
    </source>
</reference>
<proteinExistence type="predicted"/>
<dbReference type="AlphaFoldDB" id="A0A0E3K376"/>
<dbReference type="STRING" id="1548.CSCA_3930"/>
<name>A0A0E3K376_CLOSL</name>
<dbReference type="EMBL" id="CP009933">
    <property type="protein sequence ID" value="AKA71055.1"/>
    <property type="molecule type" value="Genomic_DNA"/>
</dbReference>
<dbReference type="Proteomes" id="UP000033115">
    <property type="component" value="Chromosome"/>
</dbReference>
<keyword evidence="1" id="KW-0472">Membrane</keyword>
<organism evidence="2 3">
    <name type="scientific">Clostridium scatologenes</name>
    <dbReference type="NCBI Taxonomy" id="1548"/>
    <lineage>
        <taxon>Bacteria</taxon>
        <taxon>Bacillati</taxon>
        <taxon>Bacillota</taxon>
        <taxon>Clostridia</taxon>
        <taxon>Eubacteriales</taxon>
        <taxon>Clostridiaceae</taxon>
        <taxon>Clostridium</taxon>
    </lineage>
</organism>
<evidence type="ECO:0008006" key="4">
    <source>
        <dbReference type="Google" id="ProtNLM"/>
    </source>
</evidence>
<feature type="transmembrane region" description="Helical" evidence="1">
    <location>
        <begin position="40"/>
        <end position="59"/>
    </location>
</feature>
<gene>
    <name evidence="2" type="ORF">CSCA_3930</name>
</gene>
<dbReference type="HOGENOM" id="CLU_120374_0_0_9"/>
<evidence type="ECO:0000313" key="2">
    <source>
        <dbReference type="EMBL" id="AKA71055.1"/>
    </source>
</evidence>
<dbReference type="KEGG" id="csq:CSCA_3930"/>
<evidence type="ECO:0000256" key="1">
    <source>
        <dbReference type="SAM" id="Phobius"/>
    </source>
</evidence>
<protein>
    <recommendedName>
        <fullName evidence="4">Transmembrane protein</fullName>
    </recommendedName>
</protein>
<dbReference type="RefSeq" id="WP_029159227.1">
    <property type="nucleotide sequence ID" value="NZ_CP009933.1"/>
</dbReference>
<sequence>MNIDKAIRKRKKSYKRFMLSMCFIFFILPSILIFLKKFYIFYIIYLVVIELLILLAICIKINKESLTFQYEEYKLKISLGLTGKKVNIAGDKIVLVHVENVVLKDTREKDFKIILLSKSKFRSDRMLPVSINFLKNHPYVACEYNRIKIMHPENEYYYTIVKRGGINKYPLLDLIYKNCVYAEFTEETVEKIKFYRENSEKYKI</sequence>
<keyword evidence="1" id="KW-0812">Transmembrane</keyword>
<feature type="transmembrane region" description="Helical" evidence="1">
    <location>
        <begin position="17"/>
        <end position="34"/>
    </location>
</feature>
<keyword evidence="3" id="KW-1185">Reference proteome</keyword>
<evidence type="ECO:0000313" key="3">
    <source>
        <dbReference type="Proteomes" id="UP000033115"/>
    </source>
</evidence>